<dbReference type="GO" id="GO:0019867">
    <property type="term" value="C:outer membrane"/>
    <property type="evidence" value="ECO:0007669"/>
    <property type="project" value="InterPro"/>
</dbReference>
<evidence type="ECO:0000256" key="1">
    <source>
        <dbReference type="SAM" id="SignalP"/>
    </source>
</evidence>
<dbReference type="eggNOG" id="ENOG5032RR7">
    <property type="taxonomic scope" value="Bacteria"/>
</dbReference>
<dbReference type="GeneID" id="98070233"/>
<dbReference type="EMBL" id="ADMC01000028">
    <property type="protein sequence ID" value="EHP45729.1"/>
    <property type="molecule type" value="Genomic_DNA"/>
</dbReference>
<name>H1DKB5_9BACT</name>
<dbReference type="PATRIC" id="fig|742817.3.peg.2892"/>
<proteinExistence type="predicted"/>
<organism evidence="2 3">
    <name type="scientific">Odoribacter laneus YIT 12061</name>
    <dbReference type="NCBI Taxonomy" id="742817"/>
    <lineage>
        <taxon>Bacteria</taxon>
        <taxon>Pseudomonadati</taxon>
        <taxon>Bacteroidota</taxon>
        <taxon>Bacteroidia</taxon>
        <taxon>Bacteroidales</taxon>
        <taxon>Odoribacteraceae</taxon>
        <taxon>Odoribacter</taxon>
    </lineage>
</organism>
<keyword evidence="1" id="KW-0732">Signal</keyword>
<dbReference type="AlphaFoldDB" id="H1DKB5"/>
<accession>H1DKB5</accession>
<reference evidence="2 3" key="1">
    <citation type="submission" date="2012-01" db="EMBL/GenBank/DDBJ databases">
        <title>The Genome Sequence of Odoribacter laneus YIT 12061.</title>
        <authorList>
            <consortium name="The Broad Institute Genome Sequencing Platform"/>
            <person name="Earl A."/>
            <person name="Ward D."/>
            <person name="Feldgarden M."/>
            <person name="Gevers D."/>
            <person name="Morotomi M."/>
            <person name="Young S.K."/>
            <person name="Zeng Q."/>
            <person name="Gargeya S."/>
            <person name="Fitzgerald M."/>
            <person name="Haas B."/>
            <person name="Abouelleil A."/>
            <person name="Alvarado L."/>
            <person name="Arachchi H.M."/>
            <person name="Berlin A."/>
            <person name="Chapman S.B."/>
            <person name="Gearin G."/>
            <person name="Goldberg J."/>
            <person name="Griggs A."/>
            <person name="Gujja S."/>
            <person name="Hansen M."/>
            <person name="Heiman D."/>
            <person name="Howarth C."/>
            <person name="Larimer J."/>
            <person name="Lui A."/>
            <person name="MacDonald P.J.P."/>
            <person name="McCowen C."/>
            <person name="Montmayeur A."/>
            <person name="Murphy C."/>
            <person name="Neiman D."/>
            <person name="Pearson M."/>
            <person name="Priest M."/>
            <person name="Roberts A."/>
            <person name="Saif S."/>
            <person name="Shea T."/>
            <person name="Sisk P."/>
            <person name="Stolte C."/>
            <person name="Sykes S."/>
            <person name="Wortman J."/>
            <person name="Nusbaum C."/>
            <person name="Birren B."/>
        </authorList>
    </citation>
    <scope>NUCLEOTIDE SEQUENCE [LARGE SCALE GENOMIC DNA]</scope>
    <source>
        <strain evidence="2 3">YIT 12061</strain>
    </source>
</reference>
<evidence type="ECO:0000313" key="2">
    <source>
        <dbReference type="EMBL" id="EHP45729.1"/>
    </source>
</evidence>
<dbReference type="InterPro" id="IPR007485">
    <property type="entry name" value="LPS_assembly_LptE"/>
</dbReference>
<evidence type="ECO:0000313" key="3">
    <source>
        <dbReference type="Proteomes" id="UP000004892"/>
    </source>
</evidence>
<gene>
    <name evidence="2" type="ORF">HMPREF9449_02701</name>
</gene>
<evidence type="ECO:0008006" key="4">
    <source>
        <dbReference type="Google" id="ProtNLM"/>
    </source>
</evidence>
<sequence>MKTLKILVCTLVILLFCDSCKLASVKYSMTGASISPDVKTYSVDYFPNRALLVVPYLSTLFREKLTEYLRTKTSLKEMTDNNGDIRFEGEIVGYYQKPIDIQRDEIASSNRLTIEIRVKYTNIKDDKYDFDSRFSNYEDYSIDVDFDSAEEGLITKILDKIIEDIYNKALVNW</sequence>
<comment type="caution">
    <text evidence="2">The sequence shown here is derived from an EMBL/GenBank/DDBJ whole genome shotgun (WGS) entry which is preliminary data.</text>
</comment>
<feature type="signal peptide" evidence="1">
    <location>
        <begin position="1"/>
        <end position="23"/>
    </location>
</feature>
<dbReference type="Pfam" id="PF04390">
    <property type="entry name" value="LptE"/>
    <property type="match status" value="1"/>
</dbReference>
<feature type="chain" id="PRO_5003549572" description="ABC-type transport auxiliary lipoprotein component domain-containing protein" evidence="1">
    <location>
        <begin position="24"/>
        <end position="173"/>
    </location>
</feature>
<protein>
    <recommendedName>
        <fullName evidence="4">ABC-type transport auxiliary lipoprotein component domain-containing protein</fullName>
    </recommendedName>
</protein>
<dbReference type="Proteomes" id="UP000004892">
    <property type="component" value="Unassembled WGS sequence"/>
</dbReference>
<dbReference type="GO" id="GO:0043165">
    <property type="term" value="P:Gram-negative-bacterium-type cell outer membrane assembly"/>
    <property type="evidence" value="ECO:0007669"/>
    <property type="project" value="InterPro"/>
</dbReference>
<dbReference type="RefSeq" id="WP_009137845.1">
    <property type="nucleotide sequence ID" value="NZ_JH594597.1"/>
</dbReference>
<keyword evidence="3" id="KW-1185">Reference proteome</keyword>
<dbReference type="STRING" id="742817.HMPREF9449_02701"/>
<dbReference type="HOGENOM" id="CLU_114082_1_0_10"/>